<sequence length="196" mass="22185">MATNLPALTYNDLTFQELTISNWFQFEKLMGDKGGCGGCWCMAFRLSTKEFNEQKYEGNKSSMYSLVEEGRPIGIIAFCEDEPIGWIALAPREDYLKIEKSRSLKPIDDKPVWSITCFFIGKEFRRVGLSKLLIKGAVDFARYKGIKTLEAYPAIPYDNKVPAAFLWVGILSAFLLNGFEVVKQNGKSRAIVRLDV</sequence>
<dbReference type="Pfam" id="PF00583">
    <property type="entry name" value="Acetyltransf_1"/>
    <property type="match status" value="1"/>
</dbReference>
<dbReference type="Proteomes" id="UP001155182">
    <property type="component" value="Unassembled WGS sequence"/>
</dbReference>
<organism evidence="2 3">
    <name type="scientific">Solitalea agri</name>
    <dbReference type="NCBI Taxonomy" id="2953739"/>
    <lineage>
        <taxon>Bacteria</taxon>
        <taxon>Pseudomonadati</taxon>
        <taxon>Bacteroidota</taxon>
        <taxon>Sphingobacteriia</taxon>
        <taxon>Sphingobacteriales</taxon>
        <taxon>Sphingobacteriaceae</taxon>
        <taxon>Solitalea</taxon>
    </lineage>
</organism>
<feature type="domain" description="N-acetyltransferase" evidence="1">
    <location>
        <begin position="13"/>
        <end position="196"/>
    </location>
</feature>
<evidence type="ECO:0000313" key="3">
    <source>
        <dbReference type="Proteomes" id="UP001155182"/>
    </source>
</evidence>
<dbReference type="GO" id="GO:0016747">
    <property type="term" value="F:acyltransferase activity, transferring groups other than amino-acyl groups"/>
    <property type="evidence" value="ECO:0007669"/>
    <property type="project" value="InterPro"/>
</dbReference>
<dbReference type="RefSeq" id="WP_252588427.1">
    <property type="nucleotide sequence ID" value="NZ_JAMWYS010000042.1"/>
</dbReference>
<evidence type="ECO:0000313" key="2">
    <source>
        <dbReference type="EMBL" id="MCO4293774.1"/>
    </source>
</evidence>
<dbReference type="EMBL" id="JAMWYS010000042">
    <property type="protein sequence ID" value="MCO4293774.1"/>
    <property type="molecule type" value="Genomic_DNA"/>
</dbReference>
<dbReference type="Gene3D" id="3.40.630.30">
    <property type="match status" value="1"/>
</dbReference>
<dbReference type="PROSITE" id="PS51186">
    <property type="entry name" value="GNAT"/>
    <property type="match status" value="1"/>
</dbReference>
<comment type="caution">
    <text evidence="2">The sequence shown here is derived from an EMBL/GenBank/DDBJ whole genome shotgun (WGS) entry which is preliminary data.</text>
</comment>
<name>A0A9X2F2Z5_9SPHI</name>
<protein>
    <submittedName>
        <fullName evidence="2">GNAT family N-acetyltransferase</fullName>
    </submittedName>
</protein>
<gene>
    <name evidence="2" type="ORF">NF867_12955</name>
</gene>
<accession>A0A9X2F2Z5</accession>
<evidence type="ECO:0000259" key="1">
    <source>
        <dbReference type="PROSITE" id="PS51186"/>
    </source>
</evidence>
<keyword evidence="3" id="KW-1185">Reference proteome</keyword>
<dbReference type="InterPro" id="IPR000182">
    <property type="entry name" value="GNAT_dom"/>
</dbReference>
<dbReference type="InterPro" id="IPR016181">
    <property type="entry name" value="Acyl_CoA_acyltransferase"/>
</dbReference>
<proteinExistence type="predicted"/>
<reference evidence="2" key="1">
    <citation type="submission" date="2022-06" db="EMBL/GenBank/DDBJ databases">
        <title>Solitalea sp. MAHUQ-68 isolated from rhizospheric soil.</title>
        <authorList>
            <person name="Huq M.A."/>
        </authorList>
    </citation>
    <scope>NUCLEOTIDE SEQUENCE</scope>
    <source>
        <strain evidence="2">MAHUQ-68</strain>
    </source>
</reference>
<dbReference type="AlphaFoldDB" id="A0A9X2F2Z5"/>
<dbReference type="SUPFAM" id="SSF55729">
    <property type="entry name" value="Acyl-CoA N-acyltransferases (Nat)"/>
    <property type="match status" value="1"/>
</dbReference>